<feature type="signal peptide" evidence="2">
    <location>
        <begin position="1"/>
        <end position="28"/>
    </location>
</feature>
<feature type="region of interest" description="Disordered" evidence="1">
    <location>
        <begin position="25"/>
        <end position="69"/>
    </location>
</feature>
<evidence type="ECO:0000256" key="1">
    <source>
        <dbReference type="SAM" id="MobiDB-lite"/>
    </source>
</evidence>
<dbReference type="EMBL" id="BOMF01000001">
    <property type="protein sequence ID" value="GID42939.1"/>
    <property type="molecule type" value="Genomic_DNA"/>
</dbReference>
<accession>A0ABQ3W8N5</accession>
<protein>
    <submittedName>
        <fullName evidence="3">Uncharacterized protein</fullName>
    </submittedName>
</protein>
<proteinExistence type="predicted"/>
<keyword evidence="2" id="KW-0732">Signal</keyword>
<gene>
    <name evidence="3" type="ORF">Aca07nite_02140</name>
</gene>
<reference evidence="3" key="1">
    <citation type="submission" date="2021-01" db="EMBL/GenBank/DDBJ databases">
        <title>Whole genome shotgun sequence of Actinoplanes capillaceus NBRC 16408.</title>
        <authorList>
            <person name="Komaki H."/>
            <person name="Tamura T."/>
        </authorList>
    </citation>
    <scope>NUCLEOTIDE SEQUENCE [LARGE SCALE GENOMIC DNA]</scope>
    <source>
        <strain evidence="3">NBRC 16408</strain>
    </source>
</reference>
<feature type="compositionally biased region" description="Low complexity" evidence="1">
    <location>
        <begin position="43"/>
        <end position="64"/>
    </location>
</feature>
<evidence type="ECO:0000256" key="2">
    <source>
        <dbReference type="SAM" id="SignalP"/>
    </source>
</evidence>
<dbReference type="RefSeq" id="WP_204293538.1">
    <property type="nucleotide sequence ID" value="NZ_BAAAGQ010000008.1"/>
</dbReference>
<evidence type="ECO:0000313" key="3">
    <source>
        <dbReference type="EMBL" id="GID42939.1"/>
    </source>
</evidence>
<organism evidence="3">
    <name type="scientific">Actinoplanes campanulatus</name>
    <dbReference type="NCBI Taxonomy" id="113559"/>
    <lineage>
        <taxon>Bacteria</taxon>
        <taxon>Bacillati</taxon>
        <taxon>Actinomycetota</taxon>
        <taxon>Actinomycetes</taxon>
        <taxon>Micromonosporales</taxon>
        <taxon>Micromonosporaceae</taxon>
        <taxon>Actinoplanes</taxon>
    </lineage>
</organism>
<sequence length="100" mass="9968">MSTRGTVRGGLIVLALAGGALAASPALASPPPPNWQGGAASGPQNARPQNANPQNANPQSGPAPVKYGYDTGVLPTASRALAVANVPRLRSLACVDWVCA</sequence>
<name>A0ABQ3W8N5_9ACTN</name>
<comment type="caution">
    <text evidence="3">The sequence shown here is derived from an EMBL/GenBank/DDBJ whole genome shotgun (WGS) entry which is preliminary data.</text>
</comment>
<feature type="chain" id="PRO_5047007970" evidence="2">
    <location>
        <begin position="29"/>
        <end position="100"/>
    </location>
</feature>